<reference evidence="1" key="1">
    <citation type="submission" date="2019-01" db="EMBL/GenBank/DDBJ databases">
        <title>Genomics of alphabaculovirus isolates infecting Mamestra species from North America and Eurasia.</title>
        <authorList>
            <person name="Erlandson M.A."/>
            <person name="Baldwin D."/>
            <person name="Theilmann D.A."/>
        </authorList>
    </citation>
    <scope>NUCLEOTIDE SEQUENCE</scope>
    <source>
        <strain evidence="1">AB260</strain>
    </source>
</reference>
<protein>
    <submittedName>
        <fullName evidence="1">Pkip</fullName>
    </submittedName>
</protein>
<dbReference type="Pfam" id="PF06878">
    <property type="entry name" value="Pkip-1"/>
    <property type="match status" value="1"/>
</dbReference>
<dbReference type="EMBL" id="MK409385">
    <property type="protein sequence ID" value="QEE79932.1"/>
    <property type="molecule type" value="Genomic_DNA"/>
</dbReference>
<organism evidence="1">
    <name type="scientific">Mamestra configurata nucleopolyhedrovirus</name>
    <name type="common">MacoNPV</name>
    <dbReference type="NCBI Taxonomy" id="207830"/>
    <lineage>
        <taxon>Viruses</taxon>
        <taxon>Viruses incertae sedis</taxon>
        <taxon>Naldaviricetes</taxon>
        <taxon>Lefavirales</taxon>
        <taxon>Baculoviridae</taxon>
        <taxon>Alphabaculovirus</taxon>
        <taxon>Alphabaculovirus maconfiguratae</taxon>
    </lineage>
</organism>
<organismHost>
    <name type="scientific">Mamestra configurata</name>
    <name type="common">bertha armyworm</name>
    <dbReference type="NCBI Taxonomy" id="174822"/>
</organismHost>
<sequence length="169" mass="20334">MQKRIEDLQAKEENLRASYDAKVISTIKKRKFTDRTTHEFTIMVAEKFGLEEQLFSLCNNLSVKQQKNFIDNLRELNYSNEEVEHLYAGNMEILPLKYKVVQEPEMIQKVFNKHHERFIKVLKDFIDKRNAYYKNENEKLLEEIVMLKANIIYHLCIMEKLVFKNKNNK</sequence>
<evidence type="ECO:0000313" key="1">
    <source>
        <dbReference type="EMBL" id="QEE79932.1"/>
    </source>
</evidence>
<accession>A0A5B9G8K1</accession>
<dbReference type="InterPro" id="IPR009672">
    <property type="entry name" value="Pkip-1"/>
</dbReference>
<name>A0A5B9G8K1_NPVMC</name>
<proteinExistence type="predicted"/>